<protein>
    <submittedName>
        <fullName evidence="2">Uncharacterized protein</fullName>
    </submittedName>
</protein>
<gene>
    <name evidence="2" type="ORF">KDW_30990</name>
</gene>
<dbReference type="EMBL" id="BKZW01000001">
    <property type="protein sequence ID" value="GER88937.1"/>
    <property type="molecule type" value="Genomic_DNA"/>
</dbReference>
<sequence>MQKMGKTEGTSEISADEPLTILSGNRNQVRTWEPQAVVPAERKKTSNLQQDQSRDWEPVLAGTPGNTKEAAPDGNHLFKKIYAS</sequence>
<name>A0A5J4KRF3_9CHLR</name>
<proteinExistence type="predicted"/>
<organism evidence="2 3">
    <name type="scientific">Dictyobacter vulcani</name>
    <dbReference type="NCBI Taxonomy" id="2607529"/>
    <lineage>
        <taxon>Bacteria</taxon>
        <taxon>Bacillati</taxon>
        <taxon>Chloroflexota</taxon>
        <taxon>Ktedonobacteria</taxon>
        <taxon>Ktedonobacterales</taxon>
        <taxon>Dictyobacteraceae</taxon>
        <taxon>Dictyobacter</taxon>
    </lineage>
</organism>
<feature type="region of interest" description="Disordered" evidence="1">
    <location>
        <begin position="40"/>
        <end position="76"/>
    </location>
</feature>
<dbReference type="AlphaFoldDB" id="A0A5J4KRF3"/>
<evidence type="ECO:0000313" key="2">
    <source>
        <dbReference type="EMBL" id="GER88937.1"/>
    </source>
</evidence>
<dbReference type="Proteomes" id="UP000326912">
    <property type="component" value="Unassembled WGS sequence"/>
</dbReference>
<evidence type="ECO:0000256" key="1">
    <source>
        <dbReference type="SAM" id="MobiDB-lite"/>
    </source>
</evidence>
<feature type="region of interest" description="Disordered" evidence="1">
    <location>
        <begin position="1"/>
        <end position="28"/>
    </location>
</feature>
<comment type="caution">
    <text evidence="2">The sequence shown here is derived from an EMBL/GenBank/DDBJ whole genome shotgun (WGS) entry which is preliminary data.</text>
</comment>
<accession>A0A5J4KRF3</accession>
<reference evidence="2 3" key="1">
    <citation type="submission" date="2019-10" db="EMBL/GenBank/DDBJ databases">
        <title>Dictyobacter vulcani sp. nov., within the class Ktedonobacteria, isolated from soil of volcanic Mt. Zao.</title>
        <authorList>
            <person name="Zheng Y."/>
            <person name="Wang C.M."/>
            <person name="Sakai Y."/>
            <person name="Abe K."/>
            <person name="Yokota A."/>
            <person name="Yabe S."/>
        </authorList>
    </citation>
    <scope>NUCLEOTIDE SEQUENCE [LARGE SCALE GENOMIC DNA]</scope>
    <source>
        <strain evidence="2 3">W12</strain>
    </source>
</reference>
<keyword evidence="3" id="KW-1185">Reference proteome</keyword>
<evidence type="ECO:0000313" key="3">
    <source>
        <dbReference type="Proteomes" id="UP000326912"/>
    </source>
</evidence>